<evidence type="ECO:0000256" key="1">
    <source>
        <dbReference type="SAM" id="SignalP"/>
    </source>
</evidence>
<dbReference type="Proteomes" id="UP001139559">
    <property type="component" value="Unassembled WGS sequence"/>
</dbReference>
<dbReference type="Pfam" id="PF06742">
    <property type="entry name" value="DUF1214"/>
    <property type="match status" value="1"/>
</dbReference>
<evidence type="ECO:0000259" key="2">
    <source>
        <dbReference type="Pfam" id="PF06742"/>
    </source>
</evidence>
<dbReference type="RefSeq" id="WP_248007028.1">
    <property type="nucleotide sequence ID" value="NZ_JAJHVV010000001.1"/>
</dbReference>
<organism evidence="3 4">
    <name type="scientific">Vibrio amylolyticus</name>
    <dbReference type="NCBI Taxonomy" id="2847292"/>
    <lineage>
        <taxon>Bacteria</taxon>
        <taxon>Pseudomonadati</taxon>
        <taxon>Pseudomonadota</taxon>
        <taxon>Gammaproteobacteria</taxon>
        <taxon>Vibrionales</taxon>
        <taxon>Vibrionaceae</taxon>
        <taxon>Vibrio</taxon>
    </lineage>
</organism>
<keyword evidence="4" id="KW-1185">Reference proteome</keyword>
<dbReference type="AlphaFoldDB" id="A0A9X1XF85"/>
<sequence length="344" mass="38603">MKKTILATLLSLTSITSFAGEPAEVTEQNYSTAMFDMAMNVEASNGGLQDWNHHRAPMKLDEQPAPMMNRDTLYSFVVADARSDIKVTLPELDGRYLSVHVMNHNHDTAYVFYGAGDHIIKADDTTDYIAFYARTQVNAASPEDVKKVNEYQDAFKFEYVDSTYEPQAFEATKWDMATFMPIHQKWIEIAQSQGIADAISDLEAGVIVSQDDRNRGVAISTGLLPDAHASYKVAEYHLDKNTCYVATYDAPEMTDEELGFYSITMYDDKQYLATDEYSIITNQDIAFNQDGTFTVHYGNAETASCGEVDNLLHVPTDAISINMRIYLPNMDKIDAYTLPELQAL</sequence>
<accession>A0A9X1XF85</accession>
<keyword evidence="1" id="KW-0732">Signal</keyword>
<reference evidence="3" key="1">
    <citation type="submission" date="2021-11" db="EMBL/GenBank/DDBJ databases">
        <title>Vibrio ZSDE26 sp. nov. and Vibrio ZSDZ34 sp. nov., isolated from coastal seawater in Qingdao.</title>
        <authorList>
            <person name="Zhang P."/>
        </authorList>
    </citation>
    <scope>NUCLEOTIDE SEQUENCE</scope>
    <source>
        <strain evidence="3">ZSDE26</strain>
    </source>
</reference>
<feature type="chain" id="PRO_5040856172" evidence="1">
    <location>
        <begin position="20"/>
        <end position="344"/>
    </location>
</feature>
<dbReference type="SUPFAM" id="SSF160935">
    <property type="entry name" value="VPA0735-like"/>
    <property type="match status" value="1"/>
</dbReference>
<evidence type="ECO:0000313" key="4">
    <source>
        <dbReference type="Proteomes" id="UP001139559"/>
    </source>
</evidence>
<dbReference type="Gene3D" id="2.60.120.1600">
    <property type="match status" value="1"/>
</dbReference>
<protein>
    <submittedName>
        <fullName evidence="3">DUF1214 domain-containing protein</fullName>
    </submittedName>
</protein>
<proteinExistence type="predicted"/>
<dbReference type="InterPro" id="IPR010621">
    <property type="entry name" value="DUF1214"/>
</dbReference>
<evidence type="ECO:0000313" key="3">
    <source>
        <dbReference type="EMBL" id="MCK6261912.1"/>
    </source>
</evidence>
<name>A0A9X1XF85_9VIBR</name>
<comment type="caution">
    <text evidence="3">The sequence shown here is derived from an EMBL/GenBank/DDBJ whole genome shotgun (WGS) entry which is preliminary data.</text>
</comment>
<feature type="domain" description="DUF1214" evidence="2">
    <location>
        <begin position="238"/>
        <end position="329"/>
    </location>
</feature>
<gene>
    <name evidence="3" type="ORF">KP803_01335</name>
</gene>
<feature type="signal peptide" evidence="1">
    <location>
        <begin position="1"/>
        <end position="19"/>
    </location>
</feature>
<dbReference type="EMBL" id="JAJHVV010000001">
    <property type="protein sequence ID" value="MCK6261912.1"/>
    <property type="molecule type" value="Genomic_DNA"/>
</dbReference>